<sequence length="99" mass="11032">MNLHGVWKILNLRPCANETGGKVGGLDEMAEAPKSNIVPKSSTRWDPLSNTPWESWRTDNDNYGSNEQNGNKGLARWPGSPRFGKARPNSFLGPTRIWP</sequence>
<proteinExistence type="predicted"/>
<organism evidence="2 3">
    <name type="scientific">Nepenthes gracilis</name>
    <name type="common">Slender pitcher plant</name>
    <dbReference type="NCBI Taxonomy" id="150966"/>
    <lineage>
        <taxon>Eukaryota</taxon>
        <taxon>Viridiplantae</taxon>
        <taxon>Streptophyta</taxon>
        <taxon>Embryophyta</taxon>
        <taxon>Tracheophyta</taxon>
        <taxon>Spermatophyta</taxon>
        <taxon>Magnoliopsida</taxon>
        <taxon>eudicotyledons</taxon>
        <taxon>Gunneridae</taxon>
        <taxon>Pentapetalae</taxon>
        <taxon>Caryophyllales</taxon>
        <taxon>Nepenthaceae</taxon>
        <taxon>Nepenthes</taxon>
    </lineage>
</organism>
<accession>A0AAD3SRK2</accession>
<comment type="caution">
    <text evidence="2">The sequence shown here is derived from an EMBL/GenBank/DDBJ whole genome shotgun (WGS) entry which is preliminary data.</text>
</comment>
<name>A0AAD3SRK2_NEPGR</name>
<dbReference type="AlphaFoldDB" id="A0AAD3SRK2"/>
<protein>
    <submittedName>
        <fullName evidence="2">Uncharacterized protein</fullName>
    </submittedName>
</protein>
<evidence type="ECO:0000313" key="3">
    <source>
        <dbReference type="Proteomes" id="UP001279734"/>
    </source>
</evidence>
<keyword evidence="3" id="KW-1185">Reference proteome</keyword>
<evidence type="ECO:0000313" key="2">
    <source>
        <dbReference type="EMBL" id="GMH15341.1"/>
    </source>
</evidence>
<feature type="compositionally biased region" description="Polar residues" evidence="1">
    <location>
        <begin position="38"/>
        <end position="53"/>
    </location>
</feature>
<feature type="compositionally biased region" description="Polar residues" evidence="1">
    <location>
        <begin position="61"/>
        <end position="71"/>
    </location>
</feature>
<reference evidence="2" key="1">
    <citation type="submission" date="2023-05" db="EMBL/GenBank/DDBJ databases">
        <title>Nepenthes gracilis genome sequencing.</title>
        <authorList>
            <person name="Fukushima K."/>
        </authorList>
    </citation>
    <scope>NUCLEOTIDE SEQUENCE</scope>
    <source>
        <strain evidence="2">SING2019-196</strain>
    </source>
</reference>
<evidence type="ECO:0000256" key="1">
    <source>
        <dbReference type="SAM" id="MobiDB-lite"/>
    </source>
</evidence>
<feature type="region of interest" description="Disordered" evidence="1">
    <location>
        <begin position="37"/>
        <end position="99"/>
    </location>
</feature>
<gene>
    <name evidence="2" type="ORF">Nepgr_017182</name>
</gene>
<dbReference type="EMBL" id="BSYO01000015">
    <property type="protein sequence ID" value="GMH15341.1"/>
    <property type="molecule type" value="Genomic_DNA"/>
</dbReference>
<dbReference type="Proteomes" id="UP001279734">
    <property type="component" value="Unassembled WGS sequence"/>
</dbReference>